<feature type="compositionally biased region" description="Polar residues" evidence="2">
    <location>
        <begin position="362"/>
        <end position="372"/>
    </location>
</feature>
<feature type="coiled-coil region" evidence="1">
    <location>
        <begin position="46"/>
        <end position="73"/>
    </location>
</feature>
<dbReference type="OrthoDB" id="10433438at2759"/>
<dbReference type="AlphaFoldDB" id="A0A427YJE0"/>
<keyword evidence="1" id="KW-0175">Coiled coil</keyword>
<keyword evidence="4" id="KW-1185">Reference proteome</keyword>
<organism evidence="3 4">
    <name type="scientific">Saitozyma podzolica</name>
    <dbReference type="NCBI Taxonomy" id="1890683"/>
    <lineage>
        <taxon>Eukaryota</taxon>
        <taxon>Fungi</taxon>
        <taxon>Dikarya</taxon>
        <taxon>Basidiomycota</taxon>
        <taxon>Agaricomycotina</taxon>
        <taxon>Tremellomycetes</taxon>
        <taxon>Tremellales</taxon>
        <taxon>Trimorphomycetaceae</taxon>
        <taxon>Saitozyma</taxon>
    </lineage>
</organism>
<feature type="region of interest" description="Disordered" evidence="2">
    <location>
        <begin position="169"/>
        <end position="193"/>
    </location>
</feature>
<protein>
    <submittedName>
        <fullName evidence="3">Uncharacterized protein</fullName>
    </submittedName>
</protein>
<evidence type="ECO:0000256" key="2">
    <source>
        <dbReference type="SAM" id="MobiDB-lite"/>
    </source>
</evidence>
<comment type="caution">
    <text evidence="3">The sequence shown here is derived from an EMBL/GenBank/DDBJ whole genome shotgun (WGS) entry which is preliminary data.</text>
</comment>
<sequence>MSASSDDSGQQVPTLNPHSWLCTGLLTDGHRMNPLSLYSAAESPTYHQLRKRLESLRDSLNTQTQQLKQARKKLAKLKPCANDKDLASYEPGFFGSRRVKNDLERIAVLVSICSETDVASRFDGERLDPETTPTKWRDEIDKWVIPLSHVGWDVPQRLLDEVETQEGGIWNEVSPGDDGTGEPGVDGQREAAGNKVSEVQGLTWRLQLERLKLNDLTTTLRSAASIGRDLLEVGKTTETEAAKLRQRLREITDRRIRLLDANSGVYQCHLQDEALHHMWEARQDWEVALSEYTAQLADSVRTNTLRDKSPSRLIRPSPDLSGTPTLRWNQALPIKQDSSRYPPVTPTSRFSPQSSSSSAQRHGSTPSSTPDTLASIASIAPLPSPQRPLTAVSSTQIPVLSTSSPSLRSPAQSQIRESLATRMRRNPVTFGPTSTGLPSWTRSEVLPQSDIGSSIDRPPGNATAIPAMG</sequence>
<evidence type="ECO:0000313" key="3">
    <source>
        <dbReference type="EMBL" id="RSH91179.1"/>
    </source>
</evidence>
<feature type="region of interest" description="Disordered" evidence="2">
    <location>
        <begin position="426"/>
        <end position="469"/>
    </location>
</feature>
<dbReference type="EMBL" id="RSCD01000008">
    <property type="protein sequence ID" value="RSH91179.1"/>
    <property type="molecule type" value="Genomic_DNA"/>
</dbReference>
<name>A0A427YJE0_9TREE</name>
<feature type="compositionally biased region" description="Polar residues" evidence="2">
    <location>
        <begin position="431"/>
        <end position="442"/>
    </location>
</feature>
<accession>A0A427YJE0</accession>
<dbReference type="Proteomes" id="UP000279259">
    <property type="component" value="Unassembled WGS sequence"/>
</dbReference>
<feature type="compositionally biased region" description="Low complexity" evidence="2">
    <location>
        <begin position="346"/>
        <end position="361"/>
    </location>
</feature>
<feature type="region of interest" description="Disordered" evidence="2">
    <location>
        <begin position="303"/>
        <end position="373"/>
    </location>
</feature>
<evidence type="ECO:0000256" key="1">
    <source>
        <dbReference type="SAM" id="Coils"/>
    </source>
</evidence>
<evidence type="ECO:0000313" key="4">
    <source>
        <dbReference type="Proteomes" id="UP000279259"/>
    </source>
</evidence>
<proteinExistence type="predicted"/>
<reference evidence="3 4" key="1">
    <citation type="submission" date="2018-11" db="EMBL/GenBank/DDBJ databases">
        <title>Genome sequence of Saitozyma podzolica DSM 27192.</title>
        <authorList>
            <person name="Aliyu H."/>
            <person name="Gorte O."/>
            <person name="Ochsenreither K."/>
        </authorList>
    </citation>
    <scope>NUCLEOTIDE SEQUENCE [LARGE SCALE GENOMIC DNA]</scope>
    <source>
        <strain evidence="3 4">DSM 27192</strain>
    </source>
</reference>
<gene>
    <name evidence="3" type="ORF">EHS25_009478</name>
</gene>